<evidence type="ECO:0000313" key="1">
    <source>
        <dbReference type="EMBL" id="NKX44073.1"/>
    </source>
</evidence>
<comment type="caution">
    <text evidence="1">The sequence shown here is derived from an EMBL/GenBank/DDBJ whole genome shotgun (WGS) entry which is preliminary data.</text>
</comment>
<protein>
    <submittedName>
        <fullName evidence="1">Uncharacterized protein</fullName>
    </submittedName>
</protein>
<keyword evidence="2" id="KW-1185">Reference proteome</keyword>
<dbReference type="AlphaFoldDB" id="A0A7X6GXD9"/>
<evidence type="ECO:0000313" key="2">
    <source>
        <dbReference type="Proteomes" id="UP000526408"/>
    </source>
</evidence>
<name>A0A7X6GXD9_9RHOB</name>
<dbReference type="RefSeq" id="WP_168622468.1">
    <property type="nucleotide sequence ID" value="NZ_JAAZQQ010000002.1"/>
</dbReference>
<organism evidence="1 2">
    <name type="scientific">Roseicyclus persicicus</name>
    <dbReference type="NCBI Taxonomy" id="2650661"/>
    <lineage>
        <taxon>Bacteria</taxon>
        <taxon>Pseudomonadati</taxon>
        <taxon>Pseudomonadota</taxon>
        <taxon>Alphaproteobacteria</taxon>
        <taxon>Rhodobacterales</taxon>
        <taxon>Roseobacteraceae</taxon>
        <taxon>Roseicyclus</taxon>
    </lineage>
</organism>
<dbReference type="Proteomes" id="UP000526408">
    <property type="component" value="Unassembled WGS sequence"/>
</dbReference>
<dbReference type="EMBL" id="JAAZQQ010000002">
    <property type="protein sequence ID" value="NKX44073.1"/>
    <property type="molecule type" value="Genomic_DNA"/>
</dbReference>
<gene>
    <name evidence="1" type="ORF">HCU73_05685</name>
</gene>
<sequence>MTRLPRPIPASEAPARTRRLWRAVHAAGALGLAALAAALFAGLPARAQETGELGFDATLPSIDACLQAHFDPDRYAADLAAEGWLPLPEADRAAAVAAIADASAPLWDSDFDWSAADAGAQRAAAQAEIAAYAEGRRLFTHPDGALLLLAGDSADDGARRIRCMRATSGTTMDAGIDIIATMFGAETPVPEQAPGIRTTVLSPIPYEPGIDLSFYIASAAPDPAPEPPLGANEVFIIELMFSPDAPSQ</sequence>
<proteinExistence type="predicted"/>
<accession>A0A7X6GXD9</accession>
<reference evidence="1 2" key="1">
    <citation type="submission" date="2020-04" db="EMBL/GenBank/DDBJ databases">
        <authorList>
            <person name="Yoon J."/>
        </authorList>
    </citation>
    <scope>NUCLEOTIDE SEQUENCE [LARGE SCALE GENOMIC DNA]</scope>
    <source>
        <strain evidence="1 2">KMU-115</strain>
    </source>
</reference>